<organism evidence="1 2">
    <name type="scientific">Pleurodeles waltl</name>
    <name type="common">Iberian ribbed newt</name>
    <dbReference type="NCBI Taxonomy" id="8319"/>
    <lineage>
        <taxon>Eukaryota</taxon>
        <taxon>Metazoa</taxon>
        <taxon>Chordata</taxon>
        <taxon>Craniata</taxon>
        <taxon>Vertebrata</taxon>
        <taxon>Euteleostomi</taxon>
        <taxon>Amphibia</taxon>
        <taxon>Batrachia</taxon>
        <taxon>Caudata</taxon>
        <taxon>Salamandroidea</taxon>
        <taxon>Salamandridae</taxon>
        <taxon>Pleurodelinae</taxon>
        <taxon>Pleurodeles</taxon>
    </lineage>
</organism>
<sequence>MTSKRFVRSVGFLASLASNIGFCDNKAVDLSILPGLTVVEMMVMCKDTMLKVGQGTKKEDYEKALEA</sequence>
<accession>A0AAV7TTL2</accession>
<gene>
    <name evidence="1" type="ORF">NDU88_004795</name>
</gene>
<reference evidence="1" key="1">
    <citation type="journal article" date="2022" name="bioRxiv">
        <title>Sequencing and chromosome-scale assembly of the giantPleurodeles waltlgenome.</title>
        <authorList>
            <person name="Brown T."/>
            <person name="Elewa A."/>
            <person name="Iarovenko S."/>
            <person name="Subramanian E."/>
            <person name="Araus A.J."/>
            <person name="Petzold A."/>
            <person name="Susuki M."/>
            <person name="Suzuki K.-i.T."/>
            <person name="Hayashi T."/>
            <person name="Toyoda A."/>
            <person name="Oliveira C."/>
            <person name="Osipova E."/>
            <person name="Leigh N.D."/>
            <person name="Simon A."/>
            <person name="Yun M.H."/>
        </authorList>
    </citation>
    <scope>NUCLEOTIDE SEQUENCE</scope>
    <source>
        <strain evidence="1">20211129_DDA</strain>
        <tissue evidence="1">Liver</tissue>
    </source>
</reference>
<name>A0AAV7TTL2_PLEWA</name>
<keyword evidence="2" id="KW-1185">Reference proteome</keyword>
<evidence type="ECO:0000313" key="1">
    <source>
        <dbReference type="EMBL" id="KAJ1179561.1"/>
    </source>
</evidence>
<evidence type="ECO:0000313" key="2">
    <source>
        <dbReference type="Proteomes" id="UP001066276"/>
    </source>
</evidence>
<comment type="caution">
    <text evidence="1">The sequence shown here is derived from an EMBL/GenBank/DDBJ whole genome shotgun (WGS) entry which is preliminary data.</text>
</comment>
<dbReference type="AlphaFoldDB" id="A0AAV7TTL2"/>
<dbReference type="Proteomes" id="UP001066276">
    <property type="component" value="Chromosome 3_2"/>
</dbReference>
<dbReference type="EMBL" id="JANPWB010000006">
    <property type="protein sequence ID" value="KAJ1179561.1"/>
    <property type="molecule type" value="Genomic_DNA"/>
</dbReference>
<protein>
    <submittedName>
        <fullName evidence="1">Uncharacterized protein</fullName>
    </submittedName>
</protein>
<proteinExistence type="predicted"/>